<name>E6TAV2_MYCSR</name>
<dbReference type="AlphaFoldDB" id="E6TAV2"/>
<keyword evidence="3" id="KW-1185">Reference proteome</keyword>
<accession>E6TAV2</accession>
<dbReference type="PROSITE" id="PS50994">
    <property type="entry name" value="INTEGRASE"/>
    <property type="match status" value="1"/>
</dbReference>
<evidence type="ECO:0000313" key="2">
    <source>
        <dbReference type="EMBL" id="ADU01804.1"/>
    </source>
</evidence>
<protein>
    <submittedName>
        <fullName evidence="2">Integrase family protein</fullName>
    </submittedName>
</protein>
<dbReference type="KEGG" id="msp:Mspyr1_52790"/>
<proteinExistence type="predicted"/>
<dbReference type="Proteomes" id="UP000008916">
    <property type="component" value="Chromosome"/>
</dbReference>
<gene>
    <name evidence="2" type="ordered locus">Mspyr1_52790</name>
</gene>
<evidence type="ECO:0000259" key="1">
    <source>
        <dbReference type="PROSITE" id="PS50994"/>
    </source>
</evidence>
<dbReference type="GO" id="GO:0015074">
    <property type="term" value="P:DNA integration"/>
    <property type="evidence" value="ECO:0007669"/>
    <property type="project" value="InterPro"/>
</dbReference>
<reference evidence="2 3" key="1">
    <citation type="journal article" date="2011" name="Stand. Genomic Sci.">
        <title>Complete genome sequence of Mycobacterium sp. strain (Spyr1) and reclassification to Mycobacterium gilvum Spyr1.</title>
        <authorList>
            <person name="Kallimanis A."/>
            <person name="Karabika E."/>
            <person name="Mavromatis K."/>
            <person name="Lapidus A."/>
            <person name="Labutti K.M."/>
            <person name="Liolios K."/>
            <person name="Ivanova N."/>
            <person name="Goodwin L."/>
            <person name="Woyke T."/>
            <person name="Velentzas A.D."/>
            <person name="Perisynakis A."/>
            <person name="Ouzounis C.C."/>
            <person name="Kyrpides N.C."/>
            <person name="Koukkou A.I."/>
            <person name="Drainas C."/>
        </authorList>
    </citation>
    <scope>NUCLEOTIDE SEQUENCE [LARGE SCALE GENOMIC DNA]</scope>
    <source>
        <strain evidence="3">DSM 45189 / LMG 24558 / Spyr1</strain>
    </source>
</reference>
<dbReference type="SUPFAM" id="SSF53098">
    <property type="entry name" value="Ribonuclease H-like"/>
    <property type="match status" value="1"/>
</dbReference>
<dbReference type="HOGENOM" id="CLU_013110_1_0_11"/>
<organism evidence="2 3">
    <name type="scientific">Mycolicibacterium gilvum (strain DSM 45189 / LMG 24558 / Spyr1)</name>
    <name type="common">Mycobacterium gilvum</name>
    <dbReference type="NCBI Taxonomy" id="278137"/>
    <lineage>
        <taxon>Bacteria</taxon>
        <taxon>Bacillati</taxon>
        <taxon>Actinomycetota</taxon>
        <taxon>Actinomycetes</taxon>
        <taxon>Mycobacteriales</taxon>
        <taxon>Mycobacteriaceae</taxon>
        <taxon>Mycolicibacterium</taxon>
    </lineage>
</organism>
<dbReference type="GO" id="GO:0003676">
    <property type="term" value="F:nucleic acid binding"/>
    <property type="evidence" value="ECO:0007669"/>
    <property type="project" value="InterPro"/>
</dbReference>
<evidence type="ECO:0000313" key="3">
    <source>
        <dbReference type="Proteomes" id="UP000008916"/>
    </source>
</evidence>
<dbReference type="InterPro" id="IPR012337">
    <property type="entry name" value="RNaseH-like_sf"/>
</dbReference>
<dbReference type="Gene3D" id="3.30.420.10">
    <property type="entry name" value="Ribonuclease H-like superfamily/Ribonuclease H"/>
    <property type="match status" value="1"/>
</dbReference>
<dbReference type="EMBL" id="CP002385">
    <property type="protein sequence ID" value="ADU01804.1"/>
    <property type="molecule type" value="Genomic_DNA"/>
</dbReference>
<sequence length="691" mass="77594">MAVNETGVEFRDCVNVTTHFRWDALPVVREVRDGVPSLLAPALRPLWDSLDDDARSVALNRLEVVQELVTGYRDGHPEFRRPGEPQPPFGDGFGVSIAKRATAMAVLLSQEAQADRSLQRRIRDGEIEQGGVNSSTIRNWERLWREQGLYGLIDKRSLRGSDVKERVDARFRELAEQVVATLDGTRSSVAIQELERQVRAQLRKSGITDLRTPRQATQTYLSNLLQQRGTTPRAQRNKVLQTVSGSRQYPAIRPGQVVAIDATRADNLVFDPLTGIPCSVEILTAICVATRVILALRVVPRSANGLEAGLLAYDICRPFSLAVNGSSISEWRWVGLPEQLDLSNVAVHPLRRVSPDFSTLQGEHAIPSVMPDAIRSDHGSIFVSQHFRALLHDLKIDLLLSRGGKPTDNPHVERWHETLQRAVQQLPGYKGRNVSERGGLVADEPLLTAHELQEHLRRFVALDYHRSWHTGLVLHGQADARLCPLEMWDALVEVTGRIDVPQQPDMIYQFLPIRWGTIGMAGVEFSEMTYDSPILDPFRRVSIGHFREGDRAAPFFVDPHDLSRIWFRHPDSNRVEPVEWRGANRIDAPMTETIVNAALKRVRDRGGNSVLNRGSATRQILDELIELTSSPGKAEWKRKMAAAALRVEHSRRDHAEAQRAQNLHNPVRLIATHRSQPASFAESWPNLLDDG</sequence>
<dbReference type="InterPro" id="IPR036397">
    <property type="entry name" value="RNaseH_sf"/>
</dbReference>
<dbReference type="InterPro" id="IPR001584">
    <property type="entry name" value="Integrase_cat-core"/>
</dbReference>
<feature type="domain" description="Integrase catalytic" evidence="1">
    <location>
        <begin position="250"/>
        <end position="492"/>
    </location>
</feature>